<dbReference type="HAMAP" id="MF_00501">
    <property type="entry name" value="Ribosomal_bL31_1"/>
    <property type="match status" value="1"/>
</dbReference>
<comment type="subunit">
    <text evidence="7">Part of the 50S ribosomal subunit.</text>
</comment>
<evidence type="ECO:0000313" key="8">
    <source>
        <dbReference type="EMBL" id="OGD56883.1"/>
    </source>
</evidence>
<comment type="caution">
    <text evidence="8">The sequence shown here is derived from an EMBL/GenBank/DDBJ whole genome shotgun (WGS) entry which is preliminary data.</text>
</comment>
<dbReference type="GO" id="GO:0019843">
    <property type="term" value="F:rRNA binding"/>
    <property type="evidence" value="ECO:0007669"/>
    <property type="project" value="UniProtKB-KW"/>
</dbReference>
<feature type="binding site" evidence="7">
    <location>
        <position position="40"/>
    </location>
    <ligand>
        <name>Zn(2+)</name>
        <dbReference type="ChEBI" id="CHEBI:29105"/>
    </ligand>
</feature>
<dbReference type="InterPro" id="IPR042105">
    <property type="entry name" value="Ribosomal_bL31_sf"/>
</dbReference>
<organism evidence="8 9">
    <name type="scientific">Candidatus Beckwithbacteria bacterium RIFCSPHIGHO2_12_FULL_47_17</name>
    <dbReference type="NCBI Taxonomy" id="1797460"/>
    <lineage>
        <taxon>Bacteria</taxon>
        <taxon>Candidatus Beckwithiibacteriota</taxon>
    </lineage>
</organism>
<keyword evidence="2 7" id="KW-0699">rRNA-binding</keyword>
<protein>
    <recommendedName>
        <fullName evidence="6 7">Large ribosomal subunit protein bL31</fullName>
    </recommendedName>
</protein>
<dbReference type="AlphaFoldDB" id="A0A1F5DP13"/>
<dbReference type="GO" id="GO:0046872">
    <property type="term" value="F:metal ion binding"/>
    <property type="evidence" value="ECO:0007669"/>
    <property type="project" value="UniProtKB-KW"/>
</dbReference>
<dbReference type="InterPro" id="IPR034704">
    <property type="entry name" value="Ribosomal_bL28/bL31-like_sf"/>
</dbReference>
<comment type="cofactor">
    <cofactor evidence="7">
        <name>Zn(2+)</name>
        <dbReference type="ChEBI" id="CHEBI:29105"/>
    </cofactor>
    <text evidence="7">Binds 1 zinc ion per subunit.</text>
</comment>
<feature type="binding site" evidence="7">
    <location>
        <position position="19"/>
    </location>
    <ligand>
        <name>Zn(2+)</name>
        <dbReference type="ChEBI" id="CHEBI:29105"/>
    </ligand>
</feature>
<dbReference type="InterPro" id="IPR027491">
    <property type="entry name" value="Ribosomal_bL31_A"/>
</dbReference>
<dbReference type="SUPFAM" id="SSF143800">
    <property type="entry name" value="L28p-like"/>
    <property type="match status" value="1"/>
</dbReference>
<dbReference type="NCBIfam" id="NF000612">
    <property type="entry name" value="PRK00019.1"/>
    <property type="match status" value="1"/>
</dbReference>
<dbReference type="GO" id="GO:1990904">
    <property type="term" value="C:ribonucleoprotein complex"/>
    <property type="evidence" value="ECO:0007669"/>
    <property type="project" value="UniProtKB-KW"/>
</dbReference>
<dbReference type="InterPro" id="IPR002150">
    <property type="entry name" value="Ribosomal_bL31"/>
</dbReference>
<evidence type="ECO:0000256" key="5">
    <source>
        <dbReference type="ARBA" id="ARBA00023274"/>
    </source>
</evidence>
<dbReference type="STRING" id="1797460.A3E73_02635"/>
<dbReference type="PANTHER" id="PTHR33280:SF1">
    <property type="entry name" value="LARGE RIBOSOMAL SUBUNIT PROTEIN BL31C"/>
    <property type="match status" value="1"/>
</dbReference>
<evidence type="ECO:0000256" key="1">
    <source>
        <dbReference type="ARBA" id="ARBA00009296"/>
    </source>
</evidence>
<sequence length="101" mass="11547">MKAKIHPPYYNDCVITCACGHSFTTGSTKPQIRVEICSACHPFFTGKMKFVDTLGRVEKFQKQMTAAQTHQYLKKSQRQKLKAKAEARRPVTLKEMLTQKP</sequence>
<evidence type="ECO:0000256" key="3">
    <source>
        <dbReference type="ARBA" id="ARBA00022884"/>
    </source>
</evidence>
<comment type="function">
    <text evidence="7">Binds the 23S rRNA.</text>
</comment>
<keyword evidence="5 7" id="KW-0687">Ribonucleoprotein</keyword>
<name>A0A1F5DP13_9BACT</name>
<dbReference type="Pfam" id="PF01197">
    <property type="entry name" value="Ribosomal_L31"/>
    <property type="match status" value="1"/>
</dbReference>
<keyword evidence="3 7" id="KW-0694">RNA-binding</keyword>
<evidence type="ECO:0000256" key="4">
    <source>
        <dbReference type="ARBA" id="ARBA00022980"/>
    </source>
</evidence>
<dbReference type="GO" id="GO:0003735">
    <property type="term" value="F:structural constituent of ribosome"/>
    <property type="evidence" value="ECO:0007669"/>
    <property type="project" value="InterPro"/>
</dbReference>
<dbReference type="PRINTS" id="PR01249">
    <property type="entry name" value="RIBOSOMALL31"/>
</dbReference>
<evidence type="ECO:0000256" key="6">
    <source>
        <dbReference type="ARBA" id="ARBA00035687"/>
    </source>
</evidence>
<dbReference type="Proteomes" id="UP000176791">
    <property type="component" value="Unassembled WGS sequence"/>
</dbReference>
<comment type="similarity">
    <text evidence="1 7">Belongs to the bacterial ribosomal protein bL31 family. Type A subfamily.</text>
</comment>
<feature type="binding site" evidence="7">
    <location>
        <position position="17"/>
    </location>
    <ligand>
        <name>Zn(2+)</name>
        <dbReference type="ChEBI" id="CHEBI:29105"/>
    </ligand>
</feature>
<dbReference type="PANTHER" id="PTHR33280">
    <property type="entry name" value="50S RIBOSOMAL PROTEIN L31, CHLOROPLASTIC"/>
    <property type="match status" value="1"/>
</dbReference>
<dbReference type="GO" id="GO:0005840">
    <property type="term" value="C:ribosome"/>
    <property type="evidence" value="ECO:0007669"/>
    <property type="project" value="UniProtKB-KW"/>
</dbReference>
<evidence type="ECO:0000256" key="2">
    <source>
        <dbReference type="ARBA" id="ARBA00022730"/>
    </source>
</evidence>
<accession>A0A1F5DP13</accession>
<feature type="binding site" evidence="7">
    <location>
        <position position="37"/>
    </location>
    <ligand>
        <name>Zn(2+)</name>
        <dbReference type="ChEBI" id="CHEBI:29105"/>
    </ligand>
</feature>
<evidence type="ECO:0000313" key="9">
    <source>
        <dbReference type="Proteomes" id="UP000176791"/>
    </source>
</evidence>
<dbReference type="NCBIfam" id="TIGR00105">
    <property type="entry name" value="L31"/>
    <property type="match status" value="1"/>
</dbReference>
<keyword evidence="4 7" id="KW-0689">Ribosomal protein</keyword>
<reference evidence="8 9" key="1">
    <citation type="journal article" date="2016" name="Nat. Commun.">
        <title>Thousands of microbial genomes shed light on interconnected biogeochemical processes in an aquifer system.</title>
        <authorList>
            <person name="Anantharaman K."/>
            <person name="Brown C.T."/>
            <person name="Hug L.A."/>
            <person name="Sharon I."/>
            <person name="Castelle C.J."/>
            <person name="Probst A.J."/>
            <person name="Thomas B.C."/>
            <person name="Singh A."/>
            <person name="Wilkins M.J."/>
            <person name="Karaoz U."/>
            <person name="Brodie E.L."/>
            <person name="Williams K.H."/>
            <person name="Hubbard S.S."/>
            <person name="Banfield J.F."/>
        </authorList>
    </citation>
    <scope>NUCLEOTIDE SEQUENCE [LARGE SCALE GENOMIC DNA]</scope>
</reference>
<dbReference type="EMBL" id="MEZN01000007">
    <property type="protein sequence ID" value="OGD56883.1"/>
    <property type="molecule type" value="Genomic_DNA"/>
</dbReference>
<dbReference type="Gene3D" id="4.10.830.30">
    <property type="entry name" value="Ribosomal protein L31"/>
    <property type="match status" value="1"/>
</dbReference>
<gene>
    <name evidence="7" type="primary">rpmE</name>
    <name evidence="8" type="ORF">A3E73_02635</name>
</gene>
<dbReference type="GO" id="GO:0006412">
    <property type="term" value="P:translation"/>
    <property type="evidence" value="ECO:0007669"/>
    <property type="project" value="UniProtKB-UniRule"/>
</dbReference>
<proteinExistence type="inferred from homology"/>
<keyword evidence="7" id="KW-0479">Metal-binding</keyword>
<dbReference type="PROSITE" id="PS01143">
    <property type="entry name" value="RIBOSOMAL_L31"/>
    <property type="match status" value="1"/>
</dbReference>
<evidence type="ECO:0000256" key="7">
    <source>
        <dbReference type="HAMAP-Rule" id="MF_00501"/>
    </source>
</evidence>
<keyword evidence="7" id="KW-0862">Zinc</keyword>